<organism evidence="2 3">
    <name type="scientific">Robinsoniella peoriensis</name>
    <dbReference type="NCBI Taxonomy" id="180332"/>
    <lineage>
        <taxon>Bacteria</taxon>
        <taxon>Bacillati</taxon>
        <taxon>Bacillota</taxon>
        <taxon>Clostridia</taxon>
        <taxon>Lachnospirales</taxon>
        <taxon>Lachnospiraceae</taxon>
        <taxon>Robinsoniella</taxon>
    </lineage>
</organism>
<gene>
    <name evidence="2" type="ORF">DSM106044_02738</name>
</gene>
<comment type="caution">
    <text evidence="2">The sequence shown here is derived from an EMBL/GenBank/DDBJ whole genome shotgun (WGS) entry which is preliminary data.</text>
</comment>
<feature type="transmembrane region" description="Helical" evidence="1">
    <location>
        <begin position="6"/>
        <end position="22"/>
    </location>
</feature>
<comment type="subcellular location">
    <subcellularLocation>
        <location evidence="1">Cell membrane</location>
        <topology evidence="1">Multi-pass membrane protein</topology>
    </subcellularLocation>
</comment>
<dbReference type="GO" id="GO:0005886">
    <property type="term" value="C:plasma membrane"/>
    <property type="evidence" value="ECO:0007669"/>
    <property type="project" value="UniProtKB-SubCell"/>
</dbReference>
<keyword evidence="1" id="KW-0812">Transmembrane</keyword>
<sequence length="236" mass="26380">MRNEILLILSVVIIYGSVLLWYKLLGCKGLMAFTVLATISANIEVLILVNAFGMEQTLGNILFASTFLVTDILSEVSGKKAANQAVNIGILTSLTFIIISQSWLLYQPGANDWAHSSIVNIFSNTPRMMAASLIVYAISQKFDVWLYHKWWGLTKRLCGDSRRYLWLRNNGSTLLSQLLNTVLFTMGAFLGTYDTRTLISIMWASYVIFIFTSLADTPAVYLARRIRPVGEDAECA</sequence>
<evidence type="ECO:0000313" key="2">
    <source>
        <dbReference type="EMBL" id="TLD00429.1"/>
    </source>
</evidence>
<feature type="transmembrane region" description="Helical" evidence="1">
    <location>
        <begin position="29"/>
        <end position="52"/>
    </location>
</feature>
<dbReference type="InterPro" id="IPR003744">
    <property type="entry name" value="YhhQ"/>
</dbReference>
<feature type="transmembrane region" description="Helical" evidence="1">
    <location>
        <begin position="172"/>
        <end position="191"/>
    </location>
</feature>
<dbReference type="Proteomes" id="UP000306509">
    <property type="component" value="Unassembled WGS sequence"/>
</dbReference>
<comment type="function">
    <text evidence="1">Involved in the import of queuosine (Q) precursors, required for Q precursor salvage.</text>
</comment>
<keyword evidence="1" id="KW-0472">Membrane</keyword>
<accession>A0A4U8Q7E5</accession>
<dbReference type="Pfam" id="PF02592">
    <property type="entry name" value="Vut_1"/>
    <property type="match status" value="1"/>
</dbReference>
<comment type="similarity">
    <text evidence="1">Belongs to the vitamin uptake transporter (VUT/ECF) (TC 2.A.88) family. Q precursor transporter subfamily.</text>
</comment>
<dbReference type="PANTHER" id="PTHR34300:SF2">
    <property type="entry name" value="QUEUOSINE PRECURSOR TRANSPORTER-RELATED"/>
    <property type="match status" value="1"/>
</dbReference>
<reference evidence="2 3" key="1">
    <citation type="journal article" date="2019" name="Anaerobe">
        <title>Detection of Robinsoniella peoriensis in multiple bone samples of a trauma patient.</title>
        <authorList>
            <person name="Schrottner P."/>
            <person name="Hartwich K."/>
            <person name="Bunk B."/>
            <person name="Schober I."/>
            <person name="Helbig S."/>
            <person name="Rudolph W.W."/>
            <person name="Gunzer F."/>
        </authorList>
    </citation>
    <scope>NUCLEOTIDE SEQUENCE [LARGE SCALE GENOMIC DNA]</scope>
    <source>
        <strain evidence="2 3">DSM 106044</strain>
    </source>
</reference>
<keyword evidence="1" id="KW-1003">Cell membrane</keyword>
<dbReference type="EMBL" id="QGQD01000055">
    <property type="protein sequence ID" value="TLD00429.1"/>
    <property type="molecule type" value="Genomic_DNA"/>
</dbReference>
<protein>
    <recommendedName>
        <fullName evidence="1">Probable queuosine precursor transporter</fullName>
        <shortName evidence="1">Q precursor transporter</shortName>
    </recommendedName>
</protein>
<dbReference type="PANTHER" id="PTHR34300">
    <property type="entry name" value="QUEUOSINE PRECURSOR TRANSPORTER-RELATED"/>
    <property type="match status" value="1"/>
</dbReference>
<proteinExistence type="inferred from homology"/>
<name>A0A4U8Q7E5_9FIRM</name>
<feature type="transmembrane region" description="Helical" evidence="1">
    <location>
        <begin position="203"/>
        <end position="223"/>
    </location>
</feature>
<evidence type="ECO:0000256" key="1">
    <source>
        <dbReference type="HAMAP-Rule" id="MF_02088"/>
    </source>
</evidence>
<feature type="transmembrane region" description="Helical" evidence="1">
    <location>
        <begin position="86"/>
        <end position="106"/>
    </location>
</feature>
<dbReference type="RefSeq" id="WP_027293465.1">
    <property type="nucleotide sequence ID" value="NZ_JBHTNY010000035.1"/>
</dbReference>
<feature type="transmembrane region" description="Helical" evidence="1">
    <location>
        <begin position="118"/>
        <end position="139"/>
    </location>
</feature>
<keyword evidence="1" id="KW-0813">Transport</keyword>
<dbReference type="HAMAP" id="MF_02088">
    <property type="entry name" value="Q_prec_transport"/>
    <property type="match status" value="1"/>
</dbReference>
<dbReference type="AlphaFoldDB" id="A0A4U8Q7E5"/>
<dbReference type="NCBIfam" id="TIGR00697">
    <property type="entry name" value="queuosine precursor transporter"/>
    <property type="match status" value="1"/>
</dbReference>
<dbReference type="GO" id="GO:0022857">
    <property type="term" value="F:transmembrane transporter activity"/>
    <property type="evidence" value="ECO:0007669"/>
    <property type="project" value="UniProtKB-UniRule"/>
</dbReference>
<keyword evidence="3" id="KW-1185">Reference proteome</keyword>
<keyword evidence="1" id="KW-1133">Transmembrane helix</keyword>
<evidence type="ECO:0000313" key="3">
    <source>
        <dbReference type="Proteomes" id="UP000306509"/>
    </source>
</evidence>